<name>A0ABV5F432_9FLAO</name>
<sequence>MKITNSQPKLVLIVLFCFVLIPLKGISGNIIDTTDYSYWRTLAKTSKMFGAMKMSAIAIANKGDGETRDVMGANALAYILDPANKDKYINGIKNKFETRIRTMEIGNGAASSSVRSHELFYALLALDVIRYDLDATVRSEYESWLEAKSMALVIGKWDPHGWAMRMLYYKYIGDAVKFQEAKKEFDIGLSEHYMPNDGVSPAGNGYSVQRWNSIERTVKNTTPDIMEYMGYNDYYTNPGLVGLKEFMYGYGVAPFGRILLYGDSRDTEAQKPWDIEDGNIILSPQIVSAARYSIDAYNYAMWVLREGAEVSKGMLKGHLSNYLIMAGTAAKNNPITFSTKDAVLAPSRLFENYAALISNEQSKDALYMSVQNLKGNTEYHTGYETNAIAMAGYGEILLRNSGYDGPGNDVTIDGVTATFDFIHSNSESSNTLMIGGKKHTSKVGDGIIEGLVGQDIEYFRGSSSEAIAGTHFRDIVFVQPSHGVNGYYVVMDHVTSDTAEDHVNVIWHPNSAVLNTMESDTKYFSEIKIEEGKTGPRLFSKNEVTLTTFLGTPPASVELKKTANQARSGYGFASDYMYANYNTTNKQASILTVLFPGDKTHKVGDLTRIATGNYTGSEITQEQIVDVALTSNGSSTEHYGLEIFNGENIFYRKNSEQLVSYFVKGNLFKSGQAIQSGFKSDAPIALYMKTGNESKMFSGKIISPGTQVTFYAPDVSSITLDGKHIPIGSSGSNWVSVTIPEGTYQLEVLGL</sequence>
<proteinExistence type="predicted"/>
<dbReference type="EMBL" id="JBHMEZ010000012">
    <property type="protein sequence ID" value="MFB9054213.1"/>
    <property type="molecule type" value="Genomic_DNA"/>
</dbReference>
<dbReference type="RefSeq" id="WP_382383689.1">
    <property type="nucleotide sequence ID" value="NZ_JBHMEZ010000012.1"/>
</dbReference>
<dbReference type="Proteomes" id="UP001589605">
    <property type="component" value="Unassembled WGS sequence"/>
</dbReference>
<accession>A0ABV5F432</accession>
<dbReference type="Gene3D" id="2.70.98.70">
    <property type="match status" value="1"/>
</dbReference>
<gene>
    <name evidence="1" type="ORF">ACFFVB_14080</name>
</gene>
<comment type="caution">
    <text evidence="1">The sequence shown here is derived from an EMBL/GenBank/DDBJ whole genome shotgun (WGS) entry which is preliminary data.</text>
</comment>
<evidence type="ECO:0000313" key="1">
    <source>
        <dbReference type="EMBL" id="MFB9054213.1"/>
    </source>
</evidence>
<evidence type="ECO:0000313" key="2">
    <source>
        <dbReference type="Proteomes" id="UP001589605"/>
    </source>
</evidence>
<organism evidence="1 2">
    <name type="scientific">Formosa undariae</name>
    <dbReference type="NCBI Taxonomy" id="1325436"/>
    <lineage>
        <taxon>Bacteria</taxon>
        <taxon>Pseudomonadati</taxon>
        <taxon>Bacteroidota</taxon>
        <taxon>Flavobacteriia</taxon>
        <taxon>Flavobacteriales</taxon>
        <taxon>Flavobacteriaceae</taxon>
        <taxon>Formosa</taxon>
    </lineage>
</organism>
<keyword evidence="2" id="KW-1185">Reference proteome</keyword>
<protein>
    <submittedName>
        <fullName evidence="1">Uncharacterized protein</fullName>
    </submittedName>
</protein>
<reference evidence="1 2" key="1">
    <citation type="submission" date="2024-09" db="EMBL/GenBank/DDBJ databases">
        <authorList>
            <person name="Sun Q."/>
            <person name="Mori K."/>
        </authorList>
    </citation>
    <scope>NUCLEOTIDE SEQUENCE [LARGE SCALE GENOMIC DNA]</scope>
    <source>
        <strain evidence="1 2">CECT 8286</strain>
    </source>
</reference>